<dbReference type="HOGENOM" id="CLU_1298760_0_0_4"/>
<dbReference type="RefSeq" id="WP_012217733.1">
    <property type="nucleotide sequence ID" value="NC_010086.1"/>
</dbReference>
<evidence type="ECO:0000313" key="2">
    <source>
        <dbReference type="Proteomes" id="UP000008815"/>
    </source>
</evidence>
<accession>A0A0H3KNI3</accession>
<sequence>MDLFDIVEEQRDAMRLPLYAVTVTAAARVNTPLIAILHWHGFRRETPLELPGIAIPPRPVPGCAIQIGSAWHAFEAVDAMLLDAAWRLGAWELERIERRACTEIGAPASEALACRQAFGDYDSGAPAEQHLVDGAPDRGALMQLAARKGYLRWMFRPVKGGLWRALDERDDTLDADGGRRPPCPIPPRPIVPRPRRAARAARTVYRLGDIRGILLR</sequence>
<dbReference type="KEGG" id="bmu:Bmul_5255"/>
<dbReference type="KEGG" id="bmj:BMULJ_03265"/>
<dbReference type="AlphaFoldDB" id="A0A0H3KNI3"/>
<organism evidence="1 2">
    <name type="scientific">Burkholderia multivorans (strain ATCC 17616 / 249)</name>
    <dbReference type="NCBI Taxonomy" id="395019"/>
    <lineage>
        <taxon>Bacteria</taxon>
        <taxon>Pseudomonadati</taxon>
        <taxon>Pseudomonadota</taxon>
        <taxon>Betaproteobacteria</taxon>
        <taxon>Burkholderiales</taxon>
        <taxon>Burkholderiaceae</taxon>
        <taxon>Burkholderia</taxon>
        <taxon>Burkholderia cepacia complex</taxon>
    </lineage>
</organism>
<protein>
    <submittedName>
        <fullName evidence="1">Dihydroxyacid dehydratase/phosphogluconate dehydratase</fullName>
    </submittedName>
</protein>
<name>A0A0H3KNI3_BURM1</name>
<keyword evidence="2" id="KW-1185">Reference proteome</keyword>
<gene>
    <name evidence="1" type="ordered locus">BMULJ_03265</name>
</gene>
<reference evidence="1 2" key="1">
    <citation type="submission" date="2007-04" db="EMBL/GenBank/DDBJ databases">
        <title>Complete genome sequence of Burkholderia multivorans ATCC 17616.</title>
        <authorList>
            <person name="Ohtsubo Y."/>
            <person name="Yamashita A."/>
            <person name="Kurokawa K."/>
            <person name="Takami H."/>
            <person name="Yuhara S."/>
            <person name="Nishiyama E."/>
            <person name="Endo R."/>
            <person name="Miyazaki R."/>
            <person name="Ono A."/>
            <person name="Yano K."/>
            <person name="Ito M."/>
            <person name="Sota M."/>
            <person name="Yuji N."/>
            <person name="Hattori M."/>
            <person name="Tsuda M."/>
        </authorList>
    </citation>
    <scope>NUCLEOTIDE SEQUENCE [LARGE SCALE GENOMIC DNA]</scope>
    <source>
        <strain evidence="2">ATCC 17616 / 249</strain>
    </source>
</reference>
<evidence type="ECO:0000313" key="1">
    <source>
        <dbReference type="EMBL" id="BAG45139.1"/>
    </source>
</evidence>
<dbReference type="Proteomes" id="UP000008815">
    <property type="component" value="Chromosome 2"/>
</dbReference>
<dbReference type="EMBL" id="AP009386">
    <property type="protein sequence ID" value="BAG45139.1"/>
    <property type="molecule type" value="Genomic_DNA"/>
</dbReference>
<proteinExistence type="predicted"/>
<dbReference type="eggNOG" id="ENOG50307EB">
    <property type="taxonomic scope" value="Bacteria"/>
</dbReference>